<evidence type="ECO:0000313" key="7">
    <source>
        <dbReference type="Proteomes" id="UP000187209"/>
    </source>
</evidence>
<keyword evidence="7" id="KW-1185">Reference proteome</keyword>
<evidence type="ECO:0008006" key="8">
    <source>
        <dbReference type="Google" id="ProtNLM"/>
    </source>
</evidence>
<evidence type="ECO:0000256" key="3">
    <source>
        <dbReference type="ARBA" id="ARBA00023004"/>
    </source>
</evidence>
<comment type="caution">
    <text evidence="6">The sequence shown here is derived from an EMBL/GenBank/DDBJ whole genome shotgun (WGS) entry which is preliminary data.</text>
</comment>
<dbReference type="InterPro" id="IPR012675">
    <property type="entry name" value="Beta-grasp_dom_sf"/>
</dbReference>
<dbReference type="GO" id="GO:0046872">
    <property type="term" value="F:metal ion binding"/>
    <property type="evidence" value="ECO:0007669"/>
    <property type="project" value="UniProtKB-KW"/>
</dbReference>
<keyword evidence="3" id="KW-0408">Iron</keyword>
<dbReference type="GO" id="GO:0051537">
    <property type="term" value="F:2 iron, 2 sulfur cluster binding"/>
    <property type="evidence" value="ECO:0007669"/>
    <property type="project" value="UniProtKB-KW"/>
</dbReference>
<dbReference type="InterPro" id="IPR036010">
    <property type="entry name" value="2Fe-2S_ferredoxin-like_sf"/>
</dbReference>
<keyword evidence="4" id="KW-0411">Iron-sulfur</keyword>
<reference evidence="6 7" key="1">
    <citation type="submission" date="2016-11" db="EMBL/GenBank/DDBJ databases">
        <title>The macronuclear genome of Stentor coeruleus: a giant cell with tiny introns.</title>
        <authorList>
            <person name="Slabodnick M."/>
            <person name="Ruby J.G."/>
            <person name="Reiff S.B."/>
            <person name="Swart E.C."/>
            <person name="Gosai S."/>
            <person name="Prabakaran S."/>
            <person name="Witkowska E."/>
            <person name="Larue G.E."/>
            <person name="Fisher S."/>
            <person name="Freeman R.M."/>
            <person name="Gunawardena J."/>
            <person name="Chu W."/>
            <person name="Stover N.A."/>
            <person name="Gregory B.D."/>
            <person name="Nowacki M."/>
            <person name="Derisi J."/>
            <person name="Roy S.W."/>
            <person name="Marshall W.F."/>
            <person name="Sood P."/>
        </authorList>
    </citation>
    <scope>NUCLEOTIDE SEQUENCE [LARGE SCALE GENOMIC DNA]</scope>
    <source>
        <strain evidence="6">WM001</strain>
    </source>
</reference>
<sequence>MKDILIRFIQDNKKWDAYGKVGRVLMGLANEKGEVFGYCGGQLACTTCRVYIHKKYEALLEPPSEIELDTLCELPNNMKFPERDYVKRMSCQLKCEPKLHGLTVHIPSTIC</sequence>
<dbReference type="AlphaFoldDB" id="A0A1R2BXF8"/>
<dbReference type="Gene3D" id="3.10.20.30">
    <property type="match status" value="1"/>
</dbReference>
<evidence type="ECO:0000256" key="4">
    <source>
        <dbReference type="ARBA" id="ARBA00023014"/>
    </source>
</evidence>
<evidence type="ECO:0000256" key="1">
    <source>
        <dbReference type="ARBA" id="ARBA00022714"/>
    </source>
</evidence>
<dbReference type="GO" id="GO:0009055">
    <property type="term" value="F:electron transfer activity"/>
    <property type="evidence" value="ECO:0007669"/>
    <property type="project" value="TreeGrafter"/>
</dbReference>
<organism evidence="6 7">
    <name type="scientific">Stentor coeruleus</name>
    <dbReference type="NCBI Taxonomy" id="5963"/>
    <lineage>
        <taxon>Eukaryota</taxon>
        <taxon>Sar</taxon>
        <taxon>Alveolata</taxon>
        <taxon>Ciliophora</taxon>
        <taxon>Postciliodesmatophora</taxon>
        <taxon>Heterotrichea</taxon>
        <taxon>Heterotrichida</taxon>
        <taxon>Stentoridae</taxon>
        <taxon>Stentor</taxon>
    </lineage>
</organism>
<accession>A0A1R2BXF8</accession>
<evidence type="ECO:0000256" key="5">
    <source>
        <dbReference type="ARBA" id="ARBA00034078"/>
    </source>
</evidence>
<dbReference type="GO" id="GO:0140647">
    <property type="term" value="P:P450-containing electron transport chain"/>
    <property type="evidence" value="ECO:0007669"/>
    <property type="project" value="InterPro"/>
</dbReference>
<dbReference type="OrthoDB" id="6417395at2759"/>
<gene>
    <name evidence="6" type="ORF">SteCoe_18010</name>
</gene>
<name>A0A1R2BXF8_9CILI</name>
<keyword evidence="1" id="KW-0001">2Fe-2S</keyword>
<dbReference type="EMBL" id="MPUH01000378">
    <property type="protein sequence ID" value="OMJ81492.1"/>
    <property type="molecule type" value="Genomic_DNA"/>
</dbReference>
<dbReference type="SUPFAM" id="SSF54292">
    <property type="entry name" value="2Fe-2S ferredoxin-like"/>
    <property type="match status" value="1"/>
</dbReference>
<comment type="cofactor">
    <cofactor evidence="5">
        <name>[2Fe-2S] cluster</name>
        <dbReference type="ChEBI" id="CHEBI:190135"/>
    </cofactor>
</comment>
<protein>
    <recommendedName>
        <fullName evidence="8">2Fe-2S ferredoxin-type domain-containing protein</fullName>
    </recommendedName>
</protein>
<dbReference type="PANTHER" id="PTHR23426:SF65">
    <property type="entry name" value="FERREDOXIN-2, MITOCHONDRIAL"/>
    <property type="match status" value="1"/>
</dbReference>
<dbReference type="InterPro" id="IPR001055">
    <property type="entry name" value="Adrenodoxin-like"/>
</dbReference>
<dbReference type="PANTHER" id="PTHR23426">
    <property type="entry name" value="FERREDOXIN/ADRENODOXIN"/>
    <property type="match status" value="1"/>
</dbReference>
<keyword evidence="2" id="KW-0479">Metal-binding</keyword>
<evidence type="ECO:0000256" key="2">
    <source>
        <dbReference type="ARBA" id="ARBA00022723"/>
    </source>
</evidence>
<proteinExistence type="predicted"/>
<dbReference type="Proteomes" id="UP000187209">
    <property type="component" value="Unassembled WGS sequence"/>
</dbReference>
<dbReference type="InterPro" id="IPR018298">
    <property type="entry name" value="Adrenodoxin_Fe-S_BS"/>
</dbReference>
<dbReference type="PROSITE" id="PS00814">
    <property type="entry name" value="ADX"/>
    <property type="match status" value="1"/>
</dbReference>
<evidence type="ECO:0000313" key="6">
    <source>
        <dbReference type="EMBL" id="OMJ81492.1"/>
    </source>
</evidence>